<evidence type="ECO:0000256" key="5">
    <source>
        <dbReference type="ARBA" id="ARBA00023098"/>
    </source>
</evidence>
<keyword evidence="5" id="KW-0443">Lipid metabolism</keyword>
<comment type="similarity">
    <text evidence="1">Belongs to the phospholipase B-like family.</text>
</comment>
<dbReference type="Gene3D" id="3.60.60.30">
    <property type="match status" value="1"/>
</dbReference>
<gene>
    <name evidence="7" type="ORF">KGM_212822</name>
</gene>
<dbReference type="eggNOG" id="ENOG502RJUQ">
    <property type="taxonomic scope" value="Eukaryota"/>
</dbReference>
<dbReference type="PANTHER" id="PTHR12370">
    <property type="entry name" value="PHOSPHOLIPASE B-RELATED"/>
    <property type="match status" value="1"/>
</dbReference>
<dbReference type="GO" id="GO:0004620">
    <property type="term" value="F:phospholipase activity"/>
    <property type="evidence" value="ECO:0007669"/>
    <property type="project" value="InterPro"/>
</dbReference>
<dbReference type="KEGG" id="dpl:KGM_212822"/>
<evidence type="ECO:0000256" key="6">
    <source>
        <dbReference type="ARBA" id="ARBA00023180"/>
    </source>
</evidence>
<dbReference type="EMBL" id="AGBW02014918">
    <property type="protein sequence ID" value="OWR40876.1"/>
    <property type="molecule type" value="Genomic_DNA"/>
</dbReference>
<evidence type="ECO:0000313" key="8">
    <source>
        <dbReference type="Proteomes" id="UP000007151"/>
    </source>
</evidence>
<dbReference type="InParanoid" id="A0A212EHB7"/>
<keyword evidence="8" id="KW-1185">Reference proteome</keyword>
<evidence type="ECO:0000256" key="2">
    <source>
        <dbReference type="ARBA" id="ARBA00022729"/>
    </source>
</evidence>
<organism evidence="7 8">
    <name type="scientific">Danaus plexippus plexippus</name>
    <dbReference type="NCBI Taxonomy" id="278856"/>
    <lineage>
        <taxon>Eukaryota</taxon>
        <taxon>Metazoa</taxon>
        <taxon>Ecdysozoa</taxon>
        <taxon>Arthropoda</taxon>
        <taxon>Hexapoda</taxon>
        <taxon>Insecta</taxon>
        <taxon>Pterygota</taxon>
        <taxon>Neoptera</taxon>
        <taxon>Endopterygota</taxon>
        <taxon>Lepidoptera</taxon>
        <taxon>Glossata</taxon>
        <taxon>Ditrysia</taxon>
        <taxon>Papilionoidea</taxon>
        <taxon>Nymphalidae</taxon>
        <taxon>Danainae</taxon>
        <taxon>Danaini</taxon>
        <taxon>Danaina</taxon>
        <taxon>Danaus</taxon>
        <taxon>Danaus</taxon>
    </lineage>
</organism>
<dbReference type="GO" id="GO:0005576">
    <property type="term" value="C:extracellular region"/>
    <property type="evidence" value="ECO:0007669"/>
    <property type="project" value="TreeGrafter"/>
</dbReference>
<name>A0A212EHB7_DANPL</name>
<comment type="caution">
    <text evidence="7">The sequence shown here is derived from an EMBL/GenBank/DDBJ whole genome shotgun (WGS) entry which is preliminary data.</text>
</comment>
<dbReference type="InterPro" id="IPR007000">
    <property type="entry name" value="PLipase_B-like"/>
</dbReference>
<sequence length="1139" mass="129904">MSQLLKNVWRNVLRGSQVNNVSMRSTSLSSVSEIVRARNVDTIMLSIKTAPSTAAVLAAVQAHLTSMTHRHMLQALRTLFELHKANKYDDPDTIVKDPTFSILCQNFKKHARALEVGETIEALKVLSYLKVPADSMIVQTMLQLIRCNINLLNTQQIMFLDFLLSQMEGKNHLVDALKLALPLAFQIHLPNEIDSKDLPLLKDMLNYCCSHDLPHSLINDQNINPQIAKSIIWALCQVNCTEKEFPTRVQLLHICCDILSQSIDKLSYDDVLRTAARLKGRILEKHPEYYHQQLMDTIANYVITNDIDFEKGLLIARVLSRIAHTHLGLVEFLCLKAATDPETLSNARTNILFGFVNCLANSNFTPAQDQWDEIKRQISSNPVLKATNANLPWTKFCLELASLGFYDDRLLERVFSKDFLREFLSRENNTLDYLQLLTLYEAVHTFHSNEYKLPDDILQKAKDAYPTHASTSRLMDYLARGLGGPEYSAKDVVLPNGIIADIVVCLKSGVPVKMPEKISESKVPLIELKLPHGGIVICVMNFSQGCFSMNSNRLRSPFRLILDILEKQGYATVAFNVNEWLRTPAHERTPYIMREIGYLDGKYGFVTWSLGKPVVSVTDNNEDIPEVHVARATYTNEINSTGWAFLELHTHPDVPDERQAYAAGFLEGFLTRDLIWMHWENVLKGYCYNKTEVCGLIEDYVNKNEDYIVSMVEAKRNDPYWYQIKLYYIQLEGLSVGYNEATSNPYQWLTVRDILWINMLGDLDDLAFALSLPPETPEALLFGERCSGLVKLLPDWSDLYTSQVTWNSYQSMLRFHKMYVLHYGMSPIDRTLIPGWKMSFSSYPAFVQSTDDFYIISSGLVSAETTIGNSNRTLYENVHPQGQILEFVRAMVANRLARSGRQWVELFRKHNSGTYNNQWYIVDYKKFKPRSGSELGSVQPGLLWVLEQLPGYTEAADLSEHLKNTTYFPSYNIAYFPRVFNMSGGNQRIATFGDWFAYDTNPRAKMFKQKQAGVVSMETMFSVLRYNDYLHDPLARCPCVPPYSACNAIAARNDLNPANGSYPFRALGHRSHGATDAKMTSYNLHKTFRFLAVSGPPHNLTRGIPPFQWSKFDLGAHISHAGHPDLWMFSPILHYWEWG</sequence>
<protein>
    <submittedName>
        <fullName evidence="7">Phospholipase B 2 like protein</fullName>
    </submittedName>
</protein>
<keyword evidence="2" id="KW-0732">Signal</keyword>
<dbReference type="GO" id="GO:0009395">
    <property type="term" value="P:phospholipid catabolic process"/>
    <property type="evidence" value="ECO:0007669"/>
    <property type="project" value="TreeGrafter"/>
</dbReference>
<keyword evidence="6" id="KW-0325">Glycoprotein</keyword>
<dbReference type="PANTHER" id="PTHR12370:SF3">
    <property type="entry name" value="PHOSPHOLIPASE B-LIKE 2-RELATED"/>
    <property type="match status" value="1"/>
</dbReference>
<keyword evidence="4" id="KW-0442">Lipid degradation</keyword>
<dbReference type="Proteomes" id="UP000007151">
    <property type="component" value="Unassembled WGS sequence"/>
</dbReference>
<evidence type="ECO:0000256" key="4">
    <source>
        <dbReference type="ARBA" id="ARBA00022963"/>
    </source>
</evidence>
<dbReference type="AlphaFoldDB" id="A0A212EHB7"/>
<keyword evidence="3" id="KW-0378">Hydrolase</keyword>
<reference evidence="7 8" key="1">
    <citation type="journal article" date="2011" name="Cell">
        <title>The monarch butterfly genome yields insights into long-distance migration.</title>
        <authorList>
            <person name="Zhan S."/>
            <person name="Merlin C."/>
            <person name="Boore J.L."/>
            <person name="Reppert S.M."/>
        </authorList>
    </citation>
    <scope>NUCLEOTIDE SEQUENCE [LARGE SCALE GENOMIC DNA]</scope>
    <source>
        <strain evidence="7">F-2</strain>
    </source>
</reference>
<evidence type="ECO:0000313" key="7">
    <source>
        <dbReference type="EMBL" id="OWR40876.1"/>
    </source>
</evidence>
<evidence type="ECO:0000256" key="1">
    <source>
        <dbReference type="ARBA" id="ARBA00007835"/>
    </source>
</evidence>
<proteinExistence type="inferred from homology"/>
<accession>A0A212EHB7</accession>
<evidence type="ECO:0000256" key="3">
    <source>
        <dbReference type="ARBA" id="ARBA00022801"/>
    </source>
</evidence>
<dbReference type="Pfam" id="PF04916">
    <property type="entry name" value="Phospholip_B"/>
    <property type="match status" value="1"/>
</dbReference>